<evidence type="ECO:0000313" key="11">
    <source>
        <dbReference type="Proteomes" id="UP000481153"/>
    </source>
</evidence>
<dbReference type="EMBL" id="VJMJ01000070">
    <property type="protein sequence ID" value="KAF0738822.1"/>
    <property type="molecule type" value="Genomic_DNA"/>
</dbReference>
<evidence type="ECO:0000256" key="6">
    <source>
        <dbReference type="ARBA" id="ARBA00022741"/>
    </source>
</evidence>
<evidence type="ECO:0000256" key="3">
    <source>
        <dbReference type="ARBA" id="ARBA00022679"/>
    </source>
</evidence>
<dbReference type="GO" id="GO:0046872">
    <property type="term" value="F:metal ion binding"/>
    <property type="evidence" value="ECO:0007669"/>
    <property type="project" value="UniProtKB-KW"/>
</dbReference>
<comment type="similarity">
    <text evidence="2">Belongs to the SELO family.</text>
</comment>
<dbReference type="PANTHER" id="PTHR12153:SF15">
    <property type="entry name" value="PROTEIN ADENYLYLTRANSFERASE SELO, MITOCHONDRIAL"/>
    <property type="match status" value="1"/>
</dbReference>
<evidence type="ECO:0000256" key="7">
    <source>
        <dbReference type="ARBA" id="ARBA00022840"/>
    </source>
</evidence>
<name>A0A6G0XFK5_9STRA</name>
<evidence type="ECO:0000256" key="2">
    <source>
        <dbReference type="ARBA" id="ARBA00009747"/>
    </source>
</evidence>
<keyword evidence="6" id="KW-0547">Nucleotide-binding</keyword>
<dbReference type="Proteomes" id="UP000481153">
    <property type="component" value="Unassembled WGS sequence"/>
</dbReference>
<keyword evidence="4" id="KW-0548">Nucleotidyltransferase</keyword>
<evidence type="ECO:0000256" key="8">
    <source>
        <dbReference type="ARBA" id="ARBA00022842"/>
    </source>
</evidence>
<evidence type="ECO:0000256" key="4">
    <source>
        <dbReference type="ARBA" id="ARBA00022695"/>
    </source>
</evidence>
<gene>
    <name evidence="10" type="ORF">Ae201684_005433</name>
</gene>
<evidence type="ECO:0000313" key="10">
    <source>
        <dbReference type="EMBL" id="KAF0738822.1"/>
    </source>
</evidence>
<protein>
    <recommendedName>
        <fullName evidence="9">Selenoprotein O</fullName>
    </recommendedName>
</protein>
<dbReference type="InterPro" id="IPR003846">
    <property type="entry name" value="SelO"/>
</dbReference>
<dbReference type="GO" id="GO:0005524">
    <property type="term" value="F:ATP binding"/>
    <property type="evidence" value="ECO:0007669"/>
    <property type="project" value="UniProtKB-KW"/>
</dbReference>
<proteinExistence type="inferred from homology"/>
<keyword evidence="3" id="KW-0808">Transferase</keyword>
<keyword evidence="8" id="KW-0460">Magnesium</keyword>
<dbReference type="VEuPathDB" id="FungiDB:AeMF1_016803"/>
<organism evidence="10 11">
    <name type="scientific">Aphanomyces euteiches</name>
    <dbReference type="NCBI Taxonomy" id="100861"/>
    <lineage>
        <taxon>Eukaryota</taxon>
        <taxon>Sar</taxon>
        <taxon>Stramenopiles</taxon>
        <taxon>Oomycota</taxon>
        <taxon>Saprolegniomycetes</taxon>
        <taxon>Saprolegniales</taxon>
        <taxon>Verrucalvaceae</taxon>
        <taxon>Aphanomyces</taxon>
    </lineage>
</organism>
<comment type="caution">
    <text evidence="10">The sequence shown here is derived from an EMBL/GenBank/DDBJ whole genome shotgun (WGS) entry which is preliminary data.</text>
</comment>
<keyword evidence="5" id="KW-0479">Metal-binding</keyword>
<evidence type="ECO:0000256" key="5">
    <source>
        <dbReference type="ARBA" id="ARBA00022723"/>
    </source>
</evidence>
<dbReference type="HAMAP" id="MF_00692">
    <property type="entry name" value="SelO"/>
    <property type="match status" value="1"/>
</dbReference>
<dbReference type="PANTHER" id="PTHR12153">
    <property type="entry name" value="SELENOPROTEIN O"/>
    <property type="match status" value="1"/>
</dbReference>
<reference evidence="10 11" key="1">
    <citation type="submission" date="2019-07" db="EMBL/GenBank/DDBJ databases">
        <title>Genomics analysis of Aphanomyces spp. identifies a new class of oomycete effector associated with host adaptation.</title>
        <authorList>
            <person name="Gaulin E."/>
        </authorList>
    </citation>
    <scope>NUCLEOTIDE SEQUENCE [LARGE SCALE GENOMIC DNA]</scope>
    <source>
        <strain evidence="10 11">ATCC 201684</strain>
    </source>
</reference>
<accession>A0A6G0XFK5</accession>
<evidence type="ECO:0000256" key="1">
    <source>
        <dbReference type="ARBA" id="ARBA00001946"/>
    </source>
</evidence>
<keyword evidence="7" id="KW-0067">ATP-binding</keyword>
<keyword evidence="11" id="KW-1185">Reference proteome</keyword>
<dbReference type="AlphaFoldDB" id="A0A6G0XFK5"/>
<evidence type="ECO:0000256" key="9">
    <source>
        <dbReference type="ARBA" id="ARBA00031547"/>
    </source>
</evidence>
<sequence>MRLRMQRAIRNMTTLSEPLLNIHLSMENTAAREGSGFKIEKNPPEIVQRARANVPGVSFTKAITTPLPEPKLVCVSRDAIELLQQPKLEGDALLTKEAKAALTDLISGAGPRECLAHCYAGHQFGRFSGQLGDGAAILLGGVDQWEAQLKGAGLTAFSRTADGRKVLRSTLREFLASEHMHALGIPTTRAGGVTVSSTETVLRDMFYDGNAQHEPCATVLRIAQTFIRFGSFELFKPEDPITGRAGPSASLPLEDQQEQLRAMLSFVQRQYYQITDQDDFEASTSQFLQELTTRTAALVARWQTVGFCHGVLNTDNLSIVGDTLDYGPYGYMEHFNPKHICNTSDNNGRYSYENQPSICKWNLHVLVDQFKILFSDETLATMHSLINSTYDSTFEAEMLTQMQRKLGLDAQDPANAELIASFWATLTETRADFTTTFRSLSDVSSQDKSTVDVVLQRLVSVSHTLEQEQDAIQPSVSPAQLAQLRQLLVSNPRVAIMHGITEEAIEAMQKELKDFSAFLESEQTPESYKQIQDTRWRVWLEEYFERLHFQAEKYQVNDENRRKAMLAVNPKYILRNHVAQRAIEAASAGDYYTVAHVFDLLTHPFDEGMSCDAQMYGEPLDPKAPPLLVSCSS</sequence>
<comment type="cofactor">
    <cofactor evidence="1">
        <name>Mg(2+)</name>
        <dbReference type="ChEBI" id="CHEBI:18420"/>
    </cofactor>
</comment>
<dbReference type="GO" id="GO:0016779">
    <property type="term" value="F:nucleotidyltransferase activity"/>
    <property type="evidence" value="ECO:0007669"/>
    <property type="project" value="UniProtKB-KW"/>
</dbReference>
<dbReference type="Pfam" id="PF02696">
    <property type="entry name" value="SelO"/>
    <property type="match status" value="1"/>
</dbReference>